<evidence type="ECO:0000313" key="5">
    <source>
        <dbReference type="Proteomes" id="UP000723714"/>
    </source>
</evidence>
<dbReference type="PROSITE" id="PS50893">
    <property type="entry name" value="ABC_TRANSPORTER_2"/>
    <property type="match status" value="1"/>
</dbReference>
<feature type="domain" description="ABC transporter" evidence="3">
    <location>
        <begin position="51"/>
        <end position="279"/>
    </location>
</feature>
<dbReference type="SMART" id="SM00382">
    <property type="entry name" value="AAA"/>
    <property type="match status" value="1"/>
</dbReference>
<organism evidence="4 5">
    <name type="scientific">Faecalicatena faecalis</name>
    <dbReference type="NCBI Taxonomy" id="2726362"/>
    <lineage>
        <taxon>Bacteria</taxon>
        <taxon>Bacillati</taxon>
        <taxon>Bacillota</taxon>
        <taxon>Clostridia</taxon>
        <taxon>Lachnospirales</taxon>
        <taxon>Lachnospiraceae</taxon>
        <taxon>Faecalicatena</taxon>
    </lineage>
</organism>
<dbReference type="PANTHER" id="PTHR43335:SF8">
    <property type="entry name" value="ABC TRANSPORTER, ATP-BINDING PROTEIN"/>
    <property type="match status" value="1"/>
</dbReference>
<evidence type="ECO:0000259" key="3">
    <source>
        <dbReference type="PROSITE" id="PS50893"/>
    </source>
</evidence>
<dbReference type="Proteomes" id="UP000723714">
    <property type="component" value="Unassembled WGS sequence"/>
</dbReference>
<gene>
    <name evidence="4" type="ORF">HGO97_006305</name>
</gene>
<keyword evidence="4" id="KW-0067">ATP-binding</keyword>
<comment type="caution">
    <text evidence="4">The sequence shown here is derived from an EMBL/GenBank/DDBJ whole genome shotgun (WGS) entry which is preliminary data.</text>
</comment>
<keyword evidence="2" id="KW-0813">Transport</keyword>
<dbReference type="InterPro" id="IPR003439">
    <property type="entry name" value="ABC_transporter-like_ATP-bd"/>
</dbReference>
<dbReference type="PANTHER" id="PTHR43335">
    <property type="entry name" value="ABC TRANSPORTER, ATP-BINDING PROTEIN"/>
    <property type="match status" value="1"/>
</dbReference>
<accession>A0ABS6D1N2</accession>
<proteinExistence type="inferred from homology"/>
<reference evidence="4 5" key="1">
    <citation type="submission" date="2021-06" db="EMBL/GenBank/DDBJ databases">
        <title>Faecalicatena sp. nov. isolated from porcine feces.</title>
        <authorList>
            <person name="Oh B.S."/>
            <person name="Lee J.H."/>
        </authorList>
    </citation>
    <scope>NUCLEOTIDE SEQUENCE [LARGE SCALE GENOMIC DNA]</scope>
    <source>
        <strain evidence="4 5">AGMB00832</strain>
    </source>
</reference>
<dbReference type="Pfam" id="PF00005">
    <property type="entry name" value="ABC_tran"/>
    <property type="match status" value="1"/>
</dbReference>
<protein>
    <submittedName>
        <fullName evidence="4">ABC transporter ATP-binding protein</fullName>
    </submittedName>
</protein>
<keyword evidence="5" id="KW-1185">Reference proteome</keyword>
<comment type="similarity">
    <text evidence="1">Belongs to the ABC transporter superfamily.</text>
</comment>
<name>A0ABS6D1N2_9FIRM</name>
<dbReference type="InterPro" id="IPR003593">
    <property type="entry name" value="AAA+_ATPase"/>
</dbReference>
<dbReference type="PROSITE" id="PS00211">
    <property type="entry name" value="ABC_TRANSPORTER_1"/>
    <property type="match status" value="1"/>
</dbReference>
<sequence>MLESGSGKGERKAVEINHSNPDFDIAGGCGSYYLYKGQVGGNDEMNQEVLLDIRHLQKGYKNFPVLKDVTFQCRKGRILGLIGKNGAGKTTLMKSVLGLNTNYQGTILFDGKKLNPSDGNMKARMGSLVDVVFYEDMTAWQNMKVAVMLTDSVPLSEQKSRIEELLSFVGLTEAKNKCVRNFSFGMKQRLALAQSLLTRPEILILDEPFVGLDPIGIEEVKDLLRSLCRENQTAIIFSSHQLTEVCDLADDIAVLNDGVIKYADTYMNLKKSGASLIELMR</sequence>
<dbReference type="RefSeq" id="WP_216240426.1">
    <property type="nucleotide sequence ID" value="NZ_JABACJ020000004.1"/>
</dbReference>
<dbReference type="EMBL" id="JABACJ020000004">
    <property type="protein sequence ID" value="MBU3875423.1"/>
    <property type="molecule type" value="Genomic_DNA"/>
</dbReference>
<dbReference type="CDD" id="cd03230">
    <property type="entry name" value="ABC_DR_subfamily_A"/>
    <property type="match status" value="1"/>
</dbReference>
<evidence type="ECO:0000256" key="2">
    <source>
        <dbReference type="ARBA" id="ARBA00022448"/>
    </source>
</evidence>
<evidence type="ECO:0000256" key="1">
    <source>
        <dbReference type="ARBA" id="ARBA00005417"/>
    </source>
</evidence>
<evidence type="ECO:0000313" key="4">
    <source>
        <dbReference type="EMBL" id="MBU3875423.1"/>
    </source>
</evidence>
<dbReference type="InterPro" id="IPR017871">
    <property type="entry name" value="ABC_transporter-like_CS"/>
</dbReference>
<keyword evidence="4" id="KW-0547">Nucleotide-binding</keyword>
<dbReference type="GO" id="GO:0005524">
    <property type="term" value="F:ATP binding"/>
    <property type="evidence" value="ECO:0007669"/>
    <property type="project" value="UniProtKB-KW"/>
</dbReference>